<organism evidence="7">
    <name type="scientific">Octactis speculum</name>
    <dbReference type="NCBI Taxonomy" id="3111310"/>
    <lineage>
        <taxon>Eukaryota</taxon>
        <taxon>Sar</taxon>
        <taxon>Stramenopiles</taxon>
        <taxon>Ochrophyta</taxon>
        <taxon>Dictyochophyceae</taxon>
        <taxon>Dictyochales</taxon>
        <taxon>Dictyochaceae</taxon>
        <taxon>Octactis</taxon>
    </lineage>
</organism>
<evidence type="ECO:0000256" key="3">
    <source>
        <dbReference type="ARBA" id="ARBA00022490"/>
    </source>
</evidence>
<protein>
    <submittedName>
        <fullName evidence="7">Uncharacterized protein</fullName>
    </submittedName>
</protein>
<dbReference type="AlphaFoldDB" id="A0A7S2BNP4"/>
<evidence type="ECO:0000256" key="6">
    <source>
        <dbReference type="SAM" id="MobiDB-lite"/>
    </source>
</evidence>
<evidence type="ECO:0000256" key="4">
    <source>
        <dbReference type="ARBA" id="ARBA00023242"/>
    </source>
</evidence>
<feature type="compositionally biased region" description="Polar residues" evidence="6">
    <location>
        <begin position="282"/>
        <end position="294"/>
    </location>
</feature>
<evidence type="ECO:0000256" key="1">
    <source>
        <dbReference type="ARBA" id="ARBA00004123"/>
    </source>
</evidence>
<dbReference type="PANTHER" id="PTHR31250:SF27">
    <property type="entry name" value="IQ DOMAIN-CONTAINING PROTEIN IQM5"/>
    <property type="match status" value="1"/>
</dbReference>
<proteinExistence type="predicted"/>
<evidence type="ECO:0000256" key="5">
    <source>
        <dbReference type="SAM" id="Coils"/>
    </source>
</evidence>
<dbReference type="EMBL" id="HBGS01017042">
    <property type="protein sequence ID" value="CAD9402347.1"/>
    <property type="molecule type" value="Transcribed_RNA"/>
</dbReference>
<dbReference type="GO" id="GO:0005737">
    <property type="term" value="C:cytoplasm"/>
    <property type="evidence" value="ECO:0007669"/>
    <property type="project" value="UniProtKB-SubCell"/>
</dbReference>
<gene>
    <name evidence="7" type="ORF">DSPE1174_LOCUS8955</name>
</gene>
<feature type="region of interest" description="Disordered" evidence="6">
    <location>
        <begin position="280"/>
        <end position="300"/>
    </location>
</feature>
<comment type="subcellular location">
    <subcellularLocation>
        <location evidence="2">Cytoplasm</location>
    </subcellularLocation>
    <subcellularLocation>
        <location evidence="1">Nucleus</location>
    </subcellularLocation>
</comment>
<reference evidence="7" key="1">
    <citation type="submission" date="2021-01" db="EMBL/GenBank/DDBJ databases">
        <authorList>
            <person name="Corre E."/>
            <person name="Pelletier E."/>
            <person name="Niang G."/>
            <person name="Scheremetjew M."/>
            <person name="Finn R."/>
            <person name="Kale V."/>
            <person name="Holt S."/>
            <person name="Cochrane G."/>
            <person name="Meng A."/>
            <person name="Brown T."/>
            <person name="Cohen L."/>
        </authorList>
    </citation>
    <scope>NUCLEOTIDE SEQUENCE</scope>
    <source>
        <strain evidence="7">CCMP1381</strain>
    </source>
</reference>
<keyword evidence="4" id="KW-0539">Nucleus</keyword>
<keyword evidence="3" id="KW-0963">Cytoplasm</keyword>
<keyword evidence="5" id="KW-0175">Coiled coil</keyword>
<feature type="coiled-coil region" evidence="5">
    <location>
        <begin position="233"/>
        <end position="260"/>
    </location>
</feature>
<dbReference type="PANTHER" id="PTHR31250">
    <property type="entry name" value="IQ DOMAIN-CONTAINING PROTEIN IQM3"/>
    <property type="match status" value="1"/>
</dbReference>
<sequence length="561" mass="63662">MGSNPFKDNSLQDSGTAPEPSELVRAITLSQIHFQPSWAIIRPPMFPQLPLLPLHPNRGSLSRGSLSVSLSSFGMTPARLSPLNDCISTYNTELTTDNCNIEKAQRCFSILTNVMSYLKEEEHSKESTSVVELAYRVDWTLMFLKPLTFLETLDALDPHYEDMARASSEDARSGKVVLVRPPSLDKRIRSLNTIINCVDRCMAMTTRQVRMNGKVRMASLSHPEILHYFRNVRTIARNQLAALELAIEQEKQAQKTMQSKIAAAKSLGLHPLTLDAECPSRAKSQGQNNTTSDPRCQPPMRANSLELQQNYHLERDNPYHFSARYLLRHLSFWEEYIKPKGISFPRYIATNPNLTQEKIGQLMLKDANRFKYLEKHKLNMAPKLVKYVTPEERFQYQVELDEQGLVRWCKGEGDLFDSTAYKTTHSGKGWAMIVFAQDEGFFTHSHITDKFHHSSLLAGNPVNFAGEWQVAQGRIKSITGKSGHYKPGRSEAFTFLRALKRGKIELEGIDFFIFNAEGDADLVQAGHLYTELFREYINESLDLISKERGGMKGDHSDVVRG</sequence>
<name>A0A7S2BNP4_9STRA</name>
<evidence type="ECO:0000313" key="7">
    <source>
        <dbReference type="EMBL" id="CAD9402347.1"/>
    </source>
</evidence>
<dbReference type="GO" id="GO:0005634">
    <property type="term" value="C:nucleus"/>
    <property type="evidence" value="ECO:0007669"/>
    <property type="project" value="UniProtKB-SubCell"/>
</dbReference>
<dbReference type="InterPro" id="IPR044159">
    <property type="entry name" value="IQM"/>
</dbReference>
<accession>A0A7S2BNP4</accession>
<evidence type="ECO:0000256" key="2">
    <source>
        <dbReference type="ARBA" id="ARBA00004496"/>
    </source>
</evidence>